<evidence type="ECO:0000313" key="2">
    <source>
        <dbReference type="Proteomes" id="UP001602123"/>
    </source>
</evidence>
<proteinExistence type="predicted"/>
<dbReference type="EMBL" id="JBIAUT010000001">
    <property type="protein sequence ID" value="MFF4215316.1"/>
    <property type="molecule type" value="Genomic_DNA"/>
</dbReference>
<organism evidence="1 2">
    <name type="scientific">Streptomyces nondiastaticus</name>
    <dbReference type="NCBI Taxonomy" id="3154512"/>
    <lineage>
        <taxon>Bacteria</taxon>
        <taxon>Bacillati</taxon>
        <taxon>Actinomycetota</taxon>
        <taxon>Actinomycetes</taxon>
        <taxon>Kitasatosporales</taxon>
        <taxon>Streptomycetaceae</taxon>
        <taxon>Streptomyces</taxon>
    </lineage>
</organism>
<name>A0ABW6TRT4_9ACTN</name>
<accession>A0ABW6TRT4</accession>
<reference evidence="1 2" key="1">
    <citation type="submission" date="2024-10" db="EMBL/GenBank/DDBJ databases">
        <title>The Natural Products Discovery Center: Release of the First 8490 Sequenced Strains for Exploring Actinobacteria Biosynthetic Diversity.</title>
        <authorList>
            <person name="Kalkreuter E."/>
            <person name="Kautsar S.A."/>
            <person name="Yang D."/>
            <person name="Bader C.D."/>
            <person name="Teijaro C.N."/>
            <person name="Fluegel L."/>
            <person name="Davis C.M."/>
            <person name="Simpson J.R."/>
            <person name="Lauterbach L."/>
            <person name="Steele A.D."/>
            <person name="Gui C."/>
            <person name="Meng S."/>
            <person name="Li G."/>
            <person name="Viehrig K."/>
            <person name="Ye F."/>
            <person name="Su P."/>
            <person name="Kiefer A.F."/>
            <person name="Nichols A."/>
            <person name="Cepeda A.J."/>
            <person name="Yan W."/>
            <person name="Fan B."/>
            <person name="Jiang Y."/>
            <person name="Adhikari A."/>
            <person name="Zheng C.-J."/>
            <person name="Schuster L."/>
            <person name="Cowan T.M."/>
            <person name="Smanski M.J."/>
            <person name="Chevrette M.G."/>
            <person name="De Carvalho L.P.S."/>
            <person name="Shen B."/>
        </authorList>
    </citation>
    <scope>NUCLEOTIDE SEQUENCE [LARGE SCALE GENOMIC DNA]</scope>
    <source>
        <strain evidence="1 2">NPDC001650</strain>
    </source>
</reference>
<keyword evidence="2" id="KW-1185">Reference proteome</keyword>
<comment type="caution">
    <text evidence="1">The sequence shown here is derived from an EMBL/GenBank/DDBJ whole genome shotgun (WGS) entry which is preliminary data.</text>
</comment>
<protein>
    <submittedName>
        <fullName evidence="1">Uncharacterized protein</fullName>
    </submittedName>
</protein>
<evidence type="ECO:0000313" key="1">
    <source>
        <dbReference type="EMBL" id="MFF4215316.1"/>
    </source>
</evidence>
<dbReference type="Proteomes" id="UP001602123">
    <property type="component" value="Unassembled WGS sequence"/>
</dbReference>
<dbReference type="RefSeq" id="WP_388625271.1">
    <property type="nucleotide sequence ID" value="NZ_JBIAUT010000001.1"/>
</dbReference>
<gene>
    <name evidence="1" type="ORF">ACFYZM_03425</name>
</gene>
<sequence>MCELFEDVTQLVGSCTDQIHSCVGFSGFPYGLSEAGGVLGDGSARVAG</sequence>